<evidence type="ECO:0000313" key="4">
    <source>
        <dbReference type="EMBL" id="GIJ54733.1"/>
    </source>
</evidence>
<dbReference type="FunFam" id="3.30.70.270:FF:000001">
    <property type="entry name" value="Diguanylate cyclase domain protein"/>
    <property type="match status" value="1"/>
</dbReference>
<dbReference type="PANTHER" id="PTHR45138:SF9">
    <property type="entry name" value="DIGUANYLATE CYCLASE DGCM-RELATED"/>
    <property type="match status" value="1"/>
</dbReference>
<feature type="transmembrane region" description="Helical" evidence="2">
    <location>
        <begin position="28"/>
        <end position="48"/>
    </location>
</feature>
<feature type="transmembrane region" description="Helical" evidence="2">
    <location>
        <begin position="186"/>
        <end position="206"/>
    </location>
</feature>
<organism evidence="4 5">
    <name type="scientific">Virgisporangium aurantiacum</name>
    <dbReference type="NCBI Taxonomy" id="175570"/>
    <lineage>
        <taxon>Bacteria</taxon>
        <taxon>Bacillati</taxon>
        <taxon>Actinomycetota</taxon>
        <taxon>Actinomycetes</taxon>
        <taxon>Micromonosporales</taxon>
        <taxon>Micromonosporaceae</taxon>
        <taxon>Virgisporangium</taxon>
    </lineage>
</organism>
<reference evidence="4" key="1">
    <citation type="submission" date="2021-01" db="EMBL/GenBank/DDBJ databases">
        <title>Whole genome shotgun sequence of Virgisporangium aurantiacum NBRC 16421.</title>
        <authorList>
            <person name="Komaki H."/>
            <person name="Tamura T."/>
        </authorList>
    </citation>
    <scope>NUCLEOTIDE SEQUENCE</scope>
    <source>
        <strain evidence="4">NBRC 16421</strain>
    </source>
</reference>
<name>A0A8J4DYR9_9ACTN</name>
<keyword evidence="2" id="KW-0812">Transmembrane</keyword>
<feature type="region of interest" description="Disordered" evidence="1">
    <location>
        <begin position="462"/>
        <end position="483"/>
    </location>
</feature>
<evidence type="ECO:0000313" key="5">
    <source>
        <dbReference type="Proteomes" id="UP000612585"/>
    </source>
</evidence>
<proteinExistence type="predicted"/>
<dbReference type="SMART" id="SM00267">
    <property type="entry name" value="GGDEF"/>
    <property type="match status" value="1"/>
</dbReference>
<dbReference type="GO" id="GO:0043709">
    <property type="term" value="P:cell adhesion involved in single-species biofilm formation"/>
    <property type="evidence" value="ECO:0007669"/>
    <property type="project" value="TreeGrafter"/>
</dbReference>
<dbReference type="CDD" id="cd01949">
    <property type="entry name" value="GGDEF"/>
    <property type="match status" value="1"/>
</dbReference>
<keyword evidence="2" id="KW-0472">Membrane</keyword>
<dbReference type="SUPFAM" id="SSF55073">
    <property type="entry name" value="Nucleotide cyclase"/>
    <property type="match status" value="1"/>
</dbReference>
<dbReference type="InterPro" id="IPR043128">
    <property type="entry name" value="Rev_trsase/Diguanyl_cyclase"/>
</dbReference>
<feature type="transmembrane region" description="Helical" evidence="2">
    <location>
        <begin position="149"/>
        <end position="174"/>
    </location>
</feature>
<keyword evidence="5" id="KW-1185">Reference proteome</keyword>
<evidence type="ECO:0000256" key="1">
    <source>
        <dbReference type="SAM" id="MobiDB-lite"/>
    </source>
</evidence>
<feature type="transmembrane region" description="Helical" evidence="2">
    <location>
        <begin position="118"/>
        <end position="137"/>
    </location>
</feature>
<feature type="transmembrane region" description="Helical" evidence="2">
    <location>
        <begin position="55"/>
        <end position="75"/>
    </location>
</feature>
<sequence length="483" mass="51638">MFVGYVVVMAGMIGFYPVVADHPWLGTAWQVAIGWSAAAVTVLGVLRYRPPGRAAWLFFAAGVFLNTTGIPVATLIEQLQGPTYPSIADALWLALYPCLVAGMLVVQRRHRIGGNWTATLDSATITAGLALLSWVYVIRPSVHDASLTLVGHVVVASYPIGDVVVLAMTTRLLIRGGWRLPALRAIVGAMGLLLVGDILWVIWSQAGFEVTGLAESGMSMIFLTVFATIGSAALHPSMRQLGEPLDTGSGMQVRPTLLVALTVAALVGPVVLTTQALSGKVTDAFAIAASSTVLFLLVVTRLAGLVRHIEAQSRQLRELARTDALTGLSNRRDWTTHLPHATELARRSGEPMTVVMIDLDHFKRFNDEFGHPAGDRLLKSAAAAWQEQIRAVDKLARYGGEEFILLLPGAPLGEAVETVERLRAVTPLGQTFSAGAAEWTGEETSDELVARADRALYAAKHGGRNRTEVAESEVAGSAVTARS</sequence>
<feature type="transmembrane region" description="Helical" evidence="2">
    <location>
        <begin position="87"/>
        <end position="106"/>
    </location>
</feature>
<evidence type="ECO:0000256" key="2">
    <source>
        <dbReference type="SAM" id="Phobius"/>
    </source>
</evidence>
<feature type="domain" description="GGDEF" evidence="3">
    <location>
        <begin position="350"/>
        <end position="472"/>
    </location>
</feature>
<dbReference type="Pfam" id="PF00990">
    <property type="entry name" value="GGDEF"/>
    <property type="match status" value="1"/>
</dbReference>
<protein>
    <recommendedName>
        <fullName evidence="3">GGDEF domain-containing protein</fullName>
    </recommendedName>
</protein>
<gene>
    <name evidence="4" type="ORF">Vau01_022490</name>
</gene>
<dbReference type="InterPro" id="IPR050469">
    <property type="entry name" value="Diguanylate_Cyclase"/>
</dbReference>
<feature type="transmembrane region" description="Helical" evidence="2">
    <location>
        <begin position="257"/>
        <end position="278"/>
    </location>
</feature>
<feature type="transmembrane region" description="Helical" evidence="2">
    <location>
        <begin position="284"/>
        <end position="306"/>
    </location>
</feature>
<accession>A0A8J4DYR9</accession>
<dbReference type="GO" id="GO:1902201">
    <property type="term" value="P:negative regulation of bacterial-type flagellum-dependent cell motility"/>
    <property type="evidence" value="ECO:0007669"/>
    <property type="project" value="TreeGrafter"/>
</dbReference>
<dbReference type="PANTHER" id="PTHR45138">
    <property type="entry name" value="REGULATORY COMPONENTS OF SENSORY TRANSDUCTION SYSTEM"/>
    <property type="match status" value="1"/>
</dbReference>
<dbReference type="Proteomes" id="UP000612585">
    <property type="component" value="Unassembled WGS sequence"/>
</dbReference>
<dbReference type="AlphaFoldDB" id="A0A8J4DYR9"/>
<feature type="transmembrane region" description="Helical" evidence="2">
    <location>
        <begin position="218"/>
        <end position="236"/>
    </location>
</feature>
<dbReference type="GO" id="GO:0052621">
    <property type="term" value="F:diguanylate cyclase activity"/>
    <property type="evidence" value="ECO:0007669"/>
    <property type="project" value="TreeGrafter"/>
</dbReference>
<dbReference type="PROSITE" id="PS50887">
    <property type="entry name" value="GGDEF"/>
    <property type="match status" value="1"/>
</dbReference>
<dbReference type="GO" id="GO:0005886">
    <property type="term" value="C:plasma membrane"/>
    <property type="evidence" value="ECO:0007669"/>
    <property type="project" value="TreeGrafter"/>
</dbReference>
<dbReference type="InterPro" id="IPR029787">
    <property type="entry name" value="Nucleotide_cyclase"/>
</dbReference>
<keyword evidence="2" id="KW-1133">Transmembrane helix</keyword>
<dbReference type="Gene3D" id="3.30.70.270">
    <property type="match status" value="1"/>
</dbReference>
<dbReference type="NCBIfam" id="TIGR00254">
    <property type="entry name" value="GGDEF"/>
    <property type="match status" value="1"/>
</dbReference>
<dbReference type="EMBL" id="BOPG01000012">
    <property type="protein sequence ID" value="GIJ54733.1"/>
    <property type="molecule type" value="Genomic_DNA"/>
</dbReference>
<dbReference type="InterPro" id="IPR000160">
    <property type="entry name" value="GGDEF_dom"/>
</dbReference>
<comment type="caution">
    <text evidence="4">The sequence shown here is derived from an EMBL/GenBank/DDBJ whole genome shotgun (WGS) entry which is preliminary data.</text>
</comment>
<evidence type="ECO:0000259" key="3">
    <source>
        <dbReference type="PROSITE" id="PS50887"/>
    </source>
</evidence>